<dbReference type="PANTHER" id="PTHR34389">
    <property type="entry name" value="L-RHAMNOSE MUTAROTASE"/>
    <property type="match status" value="1"/>
</dbReference>
<dbReference type="Proteomes" id="UP000201613">
    <property type="component" value="Unassembled WGS sequence"/>
</dbReference>
<organism evidence="1 2">
    <name type="scientific">Flavimaricola marinus</name>
    <dbReference type="NCBI Taxonomy" id="1819565"/>
    <lineage>
        <taxon>Bacteria</taxon>
        <taxon>Pseudomonadati</taxon>
        <taxon>Pseudomonadota</taxon>
        <taxon>Alphaproteobacteria</taxon>
        <taxon>Rhodobacterales</taxon>
        <taxon>Paracoccaceae</taxon>
        <taxon>Flavimaricola</taxon>
    </lineage>
</organism>
<dbReference type="EC" id="5.1.3.-" evidence="1"/>
<evidence type="ECO:0000313" key="2">
    <source>
        <dbReference type="Proteomes" id="UP000201613"/>
    </source>
</evidence>
<dbReference type="Pfam" id="PF05336">
    <property type="entry name" value="rhaM"/>
    <property type="match status" value="1"/>
</dbReference>
<dbReference type="SUPFAM" id="SSF54909">
    <property type="entry name" value="Dimeric alpha+beta barrel"/>
    <property type="match status" value="1"/>
</dbReference>
<reference evidence="2" key="1">
    <citation type="submission" date="2017-05" db="EMBL/GenBank/DDBJ databases">
        <authorList>
            <person name="Rodrigo-Torres L."/>
            <person name="Arahal R. D."/>
            <person name="Lucena T."/>
        </authorList>
    </citation>
    <scope>NUCLEOTIDE SEQUENCE [LARGE SCALE GENOMIC DNA]</scope>
    <source>
        <strain evidence="2">CECT 8899</strain>
    </source>
</reference>
<keyword evidence="1" id="KW-0413">Isomerase</keyword>
<proteinExistence type="predicted"/>
<gene>
    <name evidence="1" type="ORF">LOM8899_04169</name>
</gene>
<dbReference type="InterPro" id="IPR011008">
    <property type="entry name" value="Dimeric_a/b-barrel"/>
</dbReference>
<evidence type="ECO:0000313" key="1">
    <source>
        <dbReference type="EMBL" id="SMY09995.1"/>
    </source>
</evidence>
<name>A0A238LKT0_9RHOB</name>
<dbReference type="OrthoDB" id="9799608at2"/>
<dbReference type="InterPro" id="IPR008000">
    <property type="entry name" value="Rham/fucose_mutarotase"/>
</dbReference>
<dbReference type="GO" id="GO:0016857">
    <property type="term" value="F:racemase and epimerase activity, acting on carbohydrates and derivatives"/>
    <property type="evidence" value="ECO:0007669"/>
    <property type="project" value="InterPro"/>
</dbReference>
<accession>A0A238LKT0</accession>
<sequence length="109" mass="12726">MKRFGAIIGLTDETRDRYIELHRESWPGVSAALGRANIRNYSIFLREPENLLFGYFEYVGDDFAADQAKLAEDPITSEWQRIVAPLQRPLTPRKDGEWWAEMPEIFHLD</sequence>
<dbReference type="Gene3D" id="3.30.70.100">
    <property type="match status" value="1"/>
</dbReference>
<dbReference type="EMBL" id="FXZK01000016">
    <property type="protein sequence ID" value="SMY09995.1"/>
    <property type="molecule type" value="Genomic_DNA"/>
</dbReference>
<protein>
    <submittedName>
        <fullName evidence="1">L-fucose mutarotase</fullName>
        <ecNumber evidence="1">5.1.3.-</ecNumber>
    </submittedName>
</protein>
<dbReference type="RefSeq" id="WP_093994169.1">
    <property type="nucleotide sequence ID" value="NZ_FXZK01000016.1"/>
</dbReference>
<dbReference type="AlphaFoldDB" id="A0A238LKT0"/>
<dbReference type="PANTHER" id="PTHR34389:SF2">
    <property type="entry name" value="L-RHAMNOSE MUTAROTASE"/>
    <property type="match status" value="1"/>
</dbReference>
<keyword evidence="2" id="KW-1185">Reference proteome</keyword>